<dbReference type="Pfam" id="PF00083">
    <property type="entry name" value="Sugar_tr"/>
    <property type="match status" value="1"/>
</dbReference>
<sequence>ISSDDVAPPCGSGGCSTSESSDFRCGVKRCRFDDDFDRIVLRLYKCCSLDIDGSIMVDAGYYLVHLETLLGAGILFFIFGGIAAVSLVFIFFIVQEKKGLTLEEIEAKLL</sequence>
<evidence type="ECO:0000256" key="7">
    <source>
        <dbReference type="SAM" id="Phobius"/>
    </source>
</evidence>
<comment type="caution">
    <text evidence="8">The sequence shown here is derived from an EMBL/GenBank/DDBJ whole genome shotgun (WGS) entry which is preliminary data.</text>
</comment>
<keyword evidence="3 7" id="KW-1133">Transmembrane helix</keyword>
<feature type="transmembrane region" description="Helical" evidence="7">
    <location>
        <begin position="69"/>
        <end position="94"/>
    </location>
</feature>
<dbReference type="InterPro" id="IPR036259">
    <property type="entry name" value="MFS_trans_sf"/>
</dbReference>
<evidence type="ECO:0000256" key="4">
    <source>
        <dbReference type="ARBA" id="ARBA00023136"/>
    </source>
</evidence>
<name>A0ABQ5BLR1_9ASTR</name>
<dbReference type="InterPro" id="IPR005828">
    <property type="entry name" value="MFS_sugar_transport-like"/>
</dbReference>
<keyword evidence="9" id="KW-1185">Reference proteome</keyword>
<keyword evidence="4 7" id="KW-0472">Membrane</keyword>
<evidence type="ECO:0000256" key="5">
    <source>
        <dbReference type="ARBA" id="ARBA00044504"/>
    </source>
</evidence>
<evidence type="ECO:0000256" key="6">
    <source>
        <dbReference type="SAM" id="MobiDB-lite"/>
    </source>
</evidence>
<evidence type="ECO:0000256" key="1">
    <source>
        <dbReference type="ARBA" id="ARBA00004370"/>
    </source>
</evidence>
<comment type="similarity">
    <text evidence="5">Belongs to the major facilitator superfamily. Phosphate:H(+) symporter (TC 2.A.1.9) family.</text>
</comment>
<accession>A0ABQ5BLR1</accession>
<evidence type="ECO:0000256" key="2">
    <source>
        <dbReference type="ARBA" id="ARBA00022692"/>
    </source>
</evidence>
<dbReference type="Gene3D" id="1.20.1250.20">
    <property type="entry name" value="MFS general substrate transporter like domains"/>
    <property type="match status" value="1"/>
</dbReference>
<evidence type="ECO:0000256" key="3">
    <source>
        <dbReference type="ARBA" id="ARBA00022989"/>
    </source>
</evidence>
<protein>
    <submittedName>
        <fullName evidence="8">D-xylose-proton symporter-like protein 2</fullName>
    </submittedName>
</protein>
<keyword evidence="2 7" id="KW-0812">Transmembrane</keyword>
<evidence type="ECO:0000313" key="8">
    <source>
        <dbReference type="EMBL" id="GJT14626.1"/>
    </source>
</evidence>
<feature type="region of interest" description="Disordered" evidence="6">
    <location>
        <begin position="1"/>
        <end position="22"/>
    </location>
</feature>
<reference evidence="8" key="1">
    <citation type="journal article" date="2022" name="Int. J. Mol. Sci.">
        <title>Draft Genome of Tanacetum Coccineum: Genomic Comparison of Closely Related Tanacetum-Family Plants.</title>
        <authorList>
            <person name="Yamashiro T."/>
            <person name="Shiraishi A."/>
            <person name="Nakayama K."/>
            <person name="Satake H."/>
        </authorList>
    </citation>
    <scope>NUCLEOTIDE SEQUENCE</scope>
</reference>
<organism evidence="8 9">
    <name type="scientific">Tanacetum coccineum</name>
    <dbReference type="NCBI Taxonomy" id="301880"/>
    <lineage>
        <taxon>Eukaryota</taxon>
        <taxon>Viridiplantae</taxon>
        <taxon>Streptophyta</taxon>
        <taxon>Embryophyta</taxon>
        <taxon>Tracheophyta</taxon>
        <taxon>Spermatophyta</taxon>
        <taxon>Magnoliopsida</taxon>
        <taxon>eudicotyledons</taxon>
        <taxon>Gunneridae</taxon>
        <taxon>Pentapetalae</taxon>
        <taxon>asterids</taxon>
        <taxon>campanulids</taxon>
        <taxon>Asterales</taxon>
        <taxon>Asteraceae</taxon>
        <taxon>Asteroideae</taxon>
        <taxon>Anthemideae</taxon>
        <taxon>Anthemidinae</taxon>
        <taxon>Tanacetum</taxon>
    </lineage>
</organism>
<feature type="non-terminal residue" evidence="8">
    <location>
        <position position="1"/>
    </location>
</feature>
<dbReference type="Proteomes" id="UP001151760">
    <property type="component" value="Unassembled WGS sequence"/>
</dbReference>
<proteinExistence type="inferred from homology"/>
<reference evidence="8" key="2">
    <citation type="submission" date="2022-01" db="EMBL/GenBank/DDBJ databases">
        <authorList>
            <person name="Yamashiro T."/>
            <person name="Shiraishi A."/>
            <person name="Satake H."/>
            <person name="Nakayama K."/>
        </authorList>
    </citation>
    <scope>NUCLEOTIDE SEQUENCE</scope>
</reference>
<gene>
    <name evidence="8" type="ORF">Tco_0861668</name>
</gene>
<comment type="subcellular location">
    <subcellularLocation>
        <location evidence="1">Membrane</location>
    </subcellularLocation>
</comment>
<evidence type="ECO:0000313" key="9">
    <source>
        <dbReference type="Proteomes" id="UP001151760"/>
    </source>
</evidence>
<dbReference type="EMBL" id="BQNB010013329">
    <property type="protein sequence ID" value="GJT14626.1"/>
    <property type="molecule type" value="Genomic_DNA"/>
</dbReference>
<dbReference type="SUPFAM" id="SSF103473">
    <property type="entry name" value="MFS general substrate transporter"/>
    <property type="match status" value="1"/>
</dbReference>